<evidence type="ECO:0000313" key="2">
    <source>
        <dbReference type="Proteomes" id="UP001638806"/>
    </source>
</evidence>
<dbReference type="EMBL" id="JBGNUJ010000012">
    <property type="protein sequence ID" value="KAL3952383.1"/>
    <property type="molecule type" value="Genomic_DNA"/>
</dbReference>
<organism evidence="1 2">
    <name type="scientific">Purpureocillium lilacinum</name>
    <name type="common">Paecilomyces lilacinus</name>
    <dbReference type="NCBI Taxonomy" id="33203"/>
    <lineage>
        <taxon>Eukaryota</taxon>
        <taxon>Fungi</taxon>
        <taxon>Dikarya</taxon>
        <taxon>Ascomycota</taxon>
        <taxon>Pezizomycotina</taxon>
        <taxon>Sordariomycetes</taxon>
        <taxon>Hypocreomycetidae</taxon>
        <taxon>Hypocreales</taxon>
        <taxon>Ophiocordycipitaceae</taxon>
        <taxon>Purpureocillium</taxon>
    </lineage>
</organism>
<accession>A0ACC4D8R8</accession>
<evidence type="ECO:0000313" key="1">
    <source>
        <dbReference type="EMBL" id="KAL3952383.1"/>
    </source>
</evidence>
<proteinExistence type="predicted"/>
<comment type="caution">
    <text evidence="1">The sequence shown here is derived from an EMBL/GenBank/DDBJ whole genome shotgun (WGS) entry which is preliminary data.</text>
</comment>
<gene>
    <name evidence="1" type="ORF">ACCO45_012326</name>
</gene>
<name>A0ACC4D8R8_PURLI</name>
<protein>
    <submittedName>
        <fullName evidence="1">Uncharacterized protein</fullName>
    </submittedName>
</protein>
<dbReference type="Proteomes" id="UP001638806">
    <property type="component" value="Unassembled WGS sequence"/>
</dbReference>
<reference evidence="1" key="1">
    <citation type="submission" date="2024-12" db="EMBL/GenBank/DDBJ databases">
        <title>Comparative genomics and development of molecular markers within Purpureocillium lilacinum and among Purpureocillium species.</title>
        <authorList>
            <person name="Yeh Z.-Y."/>
            <person name="Ni N.-T."/>
            <person name="Lo P.-H."/>
            <person name="Mushyakhwo K."/>
            <person name="Lin C.-F."/>
            <person name="Nai Y.-S."/>
        </authorList>
    </citation>
    <scope>NUCLEOTIDE SEQUENCE</scope>
    <source>
        <strain evidence="1">NCHU-NPUST-175</strain>
    </source>
</reference>
<keyword evidence="2" id="KW-1185">Reference proteome</keyword>
<sequence length="1114" mass="123626">MADVVLTSFTGGATGIATAQGLLELAQLFKEMRHASTDIHYFHLETRNLVKVLDMFSRTVEESIPHLDKSQQAARRELVGSTLKLFDFARKEIDSMAKQIGIPIHDAESRFRNSANLFISTTICEDLRRRISELERAQKDVPESLIRKIIRDDGSTVRTEQGTWPQEVMVSHRHGQANDSGNQGDDHTVTGSTSTSTHLERQSLPGNSLRHSRKPPSKEESSNDESPGLRNDVQGDPKIASGAGPREEIKVSGKAFAFRDDNLRRFCGCRRPAVHEETRLAEAPLAPQYHRTRSTSACYQAAAYVPEIEEQTTYINMLWQVTIDVGCMQVDASLRLKRRGLAQNRTKCALWSAQVACISAGSFQLRPAPDNSHVADSPCSQPHIEWVLERWTVNPLAISKDPVFGVLVFNFYRAATRDDVQSQALLACRQFGATLAMGLDTCNLVQEEILPTPSPTTIKLLSVMIGYYKDDAVRALGEDHAGIRFLGLACALVTLSRTHATDALDAMLRSNVENPIDMPRKDYLRRLLDCLEPRCSKSSFAAKVAGYGAVFWQKQLFNHTAQAIGETQETAPSPHAIQILVDVFRELSRVGSAMAYGVEIKVSRSAAWVAAFSEWCLGERPSISLEADDNVEQPVVQFKGSIAKIIIVRDRVGDLKTLVAPETGRGYGGMVSIQTYGEWLGRRNPLPSKLLHQILPHAIALVMSKMEFRNQEAVETCHHPSTSRERRGYVSNRLADLRPLPIPDHAVVKEAYSELLGKDETICIDEKYDRVLLERIPGLRTELEALQAHCDCDNCERSVELSASQRFDASCLRYNLLYRIATLVAEVLGLSLFAFLNGLLLEMGDLHYNTRPQGFVSKIILPILRFGNSNKCDPSDILAWSRAMVGHHNLRNQSGGFNQVSDWILSCQRGQAVFPALFDTWFHINKEGYMSLLSLPGVLQFEETTWDGITGQNSTWGPDQPDGMTPERQVSSPLNLFSESTTSIMVSTTEYRTLKAKLALTTGKAVSPTSRNPMRSLFGLQNGLIADHCGHKRDESTNESQRDCLFVSPEALPSTRLSSGTISVVPVDGADDLRFFSIPAAEETEDRQFVLRKDACLGCSLAVCRKAGISVLIL</sequence>